<comment type="similarity">
    <text evidence="2">Belongs to the glycosyltransferase 31 family. Beta3-Gal-T subfamily.</text>
</comment>
<dbReference type="AlphaFoldDB" id="A0A7T8H2X4"/>
<dbReference type="GO" id="GO:0016263">
    <property type="term" value="F:glycoprotein-N-acetylgalactosamine 3-beta-galactosyltransferase activity"/>
    <property type="evidence" value="ECO:0007669"/>
    <property type="project" value="TreeGrafter"/>
</dbReference>
<keyword evidence="4" id="KW-0735">Signal-anchor</keyword>
<dbReference type="GO" id="GO:0016020">
    <property type="term" value="C:membrane"/>
    <property type="evidence" value="ECO:0007669"/>
    <property type="project" value="UniProtKB-SubCell"/>
</dbReference>
<keyword evidence="5" id="KW-1133">Transmembrane helix</keyword>
<name>A0A7T8H2X4_CALRO</name>
<evidence type="ECO:0000256" key="1">
    <source>
        <dbReference type="ARBA" id="ARBA00004606"/>
    </source>
</evidence>
<organism evidence="7 8">
    <name type="scientific">Caligus rogercresseyi</name>
    <name type="common">Sea louse</name>
    <dbReference type="NCBI Taxonomy" id="217165"/>
    <lineage>
        <taxon>Eukaryota</taxon>
        <taxon>Metazoa</taxon>
        <taxon>Ecdysozoa</taxon>
        <taxon>Arthropoda</taxon>
        <taxon>Crustacea</taxon>
        <taxon>Multicrustacea</taxon>
        <taxon>Hexanauplia</taxon>
        <taxon>Copepoda</taxon>
        <taxon>Siphonostomatoida</taxon>
        <taxon>Caligidae</taxon>
        <taxon>Caligus</taxon>
    </lineage>
</organism>
<evidence type="ECO:0000256" key="6">
    <source>
        <dbReference type="ARBA" id="ARBA00023136"/>
    </source>
</evidence>
<evidence type="ECO:0000256" key="4">
    <source>
        <dbReference type="ARBA" id="ARBA00022968"/>
    </source>
</evidence>
<gene>
    <name evidence="7" type="ORF">FKW44_016607</name>
</gene>
<evidence type="ECO:0000313" key="7">
    <source>
        <dbReference type="EMBL" id="QQP42060.1"/>
    </source>
</evidence>
<keyword evidence="8" id="KW-1185">Reference proteome</keyword>
<dbReference type="InterPro" id="IPR026050">
    <property type="entry name" value="C1GALT1/C1GALT1_chp1"/>
</dbReference>
<dbReference type="OrthoDB" id="6330704at2759"/>
<dbReference type="PANTHER" id="PTHR23033:SF14">
    <property type="entry name" value="GLYCOPROTEIN-N-ACETYLGALACTOSAMINE 3-BETA-GALACTOSYLTRANSFERASE 1-RELATED"/>
    <property type="match status" value="1"/>
</dbReference>
<feature type="non-terminal residue" evidence="7">
    <location>
        <position position="209"/>
    </location>
</feature>
<dbReference type="Gene3D" id="3.90.550.50">
    <property type="match status" value="1"/>
</dbReference>
<evidence type="ECO:0000256" key="3">
    <source>
        <dbReference type="ARBA" id="ARBA00022692"/>
    </source>
</evidence>
<keyword evidence="3" id="KW-0812">Transmembrane</keyword>
<keyword evidence="6" id="KW-0472">Membrane</keyword>
<dbReference type="Proteomes" id="UP000595437">
    <property type="component" value="Chromosome 11"/>
</dbReference>
<protein>
    <submittedName>
        <fullName evidence="7">C1GALT1specific chaperone 1like</fullName>
    </submittedName>
</protein>
<dbReference type="PANTHER" id="PTHR23033">
    <property type="entry name" value="BETA1,3-GALACTOSYLTRANSFERASE"/>
    <property type="match status" value="1"/>
</dbReference>
<dbReference type="EMBL" id="CP045900">
    <property type="protein sequence ID" value="QQP42060.1"/>
    <property type="molecule type" value="Genomic_DNA"/>
</dbReference>
<comment type="subcellular location">
    <subcellularLocation>
        <location evidence="1">Membrane</location>
        <topology evidence="1">Single-pass type II membrane protein</topology>
    </subcellularLocation>
</comment>
<reference evidence="8" key="1">
    <citation type="submission" date="2021-01" db="EMBL/GenBank/DDBJ databases">
        <title>Caligus Genome Assembly.</title>
        <authorList>
            <person name="Gallardo-Escarate C."/>
        </authorList>
    </citation>
    <scope>NUCLEOTIDE SEQUENCE [LARGE SCALE GENOMIC DNA]</scope>
</reference>
<evidence type="ECO:0000256" key="2">
    <source>
        <dbReference type="ARBA" id="ARBA00006462"/>
    </source>
</evidence>
<accession>A0A7T8H2X4</accession>
<evidence type="ECO:0000313" key="8">
    <source>
        <dbReference type="Proteomes" id="UP000595437"/>
    </source>
</evidence>
<proteinExistence type="inferred from homology"/>
<evidence type="ECO:0000256" key="5">
    <source>
        <dbReference type="ARBA" id="ARBA00022989"/>
    </source>
</evidence>
<sequence length="209" mass="24098">NASIPIVKMSVKSSFELYCEFLRKEFEGEDSWIFIAKERTFAVMENLRFYLASKDPLSPLYLGHPRVFWNVAYNWINAGIVLSPGSIRAFKVHKWGRFWGNGDWYLGKYFLDRLNITPSDTRDHVGRGRFNGFSIYRLIFPGGISLLDNYWKDSLYVSPVGPQCCSKAAVTFHDVPSNSKMYQMYYLFYRLISFPSGGGHGNKSPPNKK</sequence>